<name>A0AAW0PTE2_9GOBI</name>
<comment type="caution">
    <text evidence="2">The sequence shown here is derived from an EMBL/GenBank/DDBJ whole genome shotgun (WGS) entry which is preliminary data.</text>
</comment>
<evidence type="ECO:0000313" key="2">
    <source>
        <dbReference type="EMBL" id="KAK7933963.1"/>
    </source>
</evidence>
<sequence>MAPELNEISGLKDFVQNLNDQRKHVKSYVCSAYSVLALMMGARSGNAQQKTALYETLRLRGITQIADIESKMNKEIQSFEERLTEGVNKAKAECVKVLEEKIEKEIGSAFTKCRSVVKKYGEHTPQSGEQINLNTALSSFLTDKIDRRFRNSFPNSGKSGPFYGSISAFSLDCEQLSNNSDEVGLLLKFLKNEEEKVKTKLCREIRERKKQVYNILTETVKEKLTKGYEDAARQRKVKMMKAKFMEHVETRKDLMFDEAKSNMLKELIKLKEQRAGNGQSRPEVQVGGQQASQSSREQDDIMKTIHDDLERAMHVSLKKETTVPGKTLT</sequence>
<gene>
    <name evidence="2" type="ORF">WMY93_004859</name>
</gene>
<reference evidence="3" key="1">
    <citation type="submission" date="2024-04" db="EMBL/GenBank/DDBJ databases">
        <title>Salinicola lusitanus LLJ914,a marine bacterium isolated from the Okinawa Trough.</title>
        <authorList>
            <person name="Li J."/>
        </authorList>
    </citation>
    <scope>NUCLEOTIDE SEQUENCE [LARGE SCALE GENOMIC DNA]</scope>
</reference>
<organism evidence="2 3">
    <name type="scientific">Mugilogobius chulae</name>
    <name type="common">yellowstripe goby</name>
    <dbReference type="NCBI Taxonomy" id="88201"/>
    <lineage>
        <taxon>Eukaryota</taxon>
        <taxon>Metazoa</taxon>
        <taxon>Chordata</taxon>
        <taxon>Craniata</taxon>
        <taxon>Vertebrata</taxon>
        <taxon>Euteleostomi</taxon>
        <taxon>Actinopterygii</taxon>
        <taxon>Neopterygii</taxon>
        <taxon>Teleostei</taxon>
        <taxon>Neoteleostei</taxon>
        <taxon>Acanthomorphata</taxon>
        <taxon>Gobiaria</taxon>
        <taxon>Gobiiformes</taxon>
        <taxon>Gobioidei</taxon>
        <taxon>Gobiidae</taxon>
        <taxon>Gobionellinae</taxon>
        <taxon>Mugilogobius</taxon>
    </lineage>
</organism>
<evidence type="ECO:0000256" key="1">
    <source>
        <dbReference type="SAM" id="MobiDB-lite"/>
    </source>
</evidence>
<proteinExistence type="predicted"/>
<dbReference type="InterPro" id="IPR053082">
    <property type="entry name" value="Nuclear_GTPase_SLIP-GC"/>
</dbReference>
<accession>A0AAW0PTE2</accession>
<keyword evidence="3" id="KW-1185">Reference proteome</keyword>
<feature type="compositionally biased region" description="Low complexity" evidence="1">
    <location>
        <begin position="284"/>
        <end position="295"/>
    </location>
</feature>
<dbReference type="Proteomes" id="UP001460270">
    <property type="component" value="Unassembled WGS sequence"/>
</dbReference>
<feature type="region of interest" description="Disordered" evidence="1">
    <location>
        <begin position="273"/>
        <end position="307"/>
    </location>
</feature>
<dbReference type="GO" id="GO:0003924">
    <property type="term" value="F:GTPase activity"/>
    <property type="evidence" value="ECO:0007669"/>
    <property type="project" value="TreeGrafter"/>
</dbReference>
<dbReference type="PANTHER" id="PTHR47308">
    <property type="entry name" value="NUCLEAR GTPASE SLIP-GC"/>
    <property type="match status" value="1"/>
</dbReference>
<protein>
    <submittedName>
        <fullName evidence="2">Uncharacterized protein</fullName>
    </submittedName>
</protein>
<dbReference type="EMBL" id="JBBPFD010000003">
    <property type="protein sequence ID" value="KAK7933963.1"/>
    <property type="molecule type" value="Genomic_DNA"/>
</dbReference>
<feature type="compositionally biased region" description="Basic and acidic residues" evidence="1">
    <location>
        <begin position="296"/>
        <end position="307"/>
    </location>
</feature>
<dbReference type="PANTHER" id="PTHR47308:SF1">
    <property type="entry name" value="NUCLEAR GTPASE SLIP-GC"/>
    <property type="match status" value="1"/>
</dbReference>
<dbReference type="AlphaFoldDB" id="A0AAW0PTE2"/>
<evidence type="ECO:0000313" key="3">
    <source>
        <dbReference type="Proteomes" id="UP001460270"/>
    </source>
</evidence>